<dbReference type="HAMAP" id="MF_01302_B">
    <property type="entry name" value="Ribosomal_uS8_B"/>
    <property type="match status" value="1"/>
</dbReference>
<reference evidence="10 11" key="1">
    <citation type="submission" date="2016-10" db="EMBL/GenBank/DDBJ databases">
        <authorList>
            <person name="de Groot N.N."/>
        </authorList>
    </citation>
    <scope>NUCLEOTIDE SEQUENCE [LARGE SCALE GENOMIC DNA]</scope>
    <source>
        <strain evidence="10 11">Nm24</strain>
    </source>
</reference>
<dbReference type="InterPro" id="IPR047863">
    <property type="entry name" value="Ribosomal_uS8_CS"/>
</dbReference>
<dbReference type="Proteomes" id="UP000183926">
    <property type="component" value="Unassembled WGS sequence"/>
</dbReference>
<dbReference type="EMBL" id="FPBL01000013">
    <property type="protein sequence ID" value="SFU78918.1"/>
    <property type="molecule type" value="Genomic_DNA"/>
</dbReference>
<evidence type="ECO:0000256" key="7">
    <source>
        <dbReference type="ARBA" id="ARBA00046740"/>
    </source>
</evidence>
<dbReference type="InterPro" id="IPR000630">
    <property type="entry name" value="Ribosomal_uS8"/>
</dbReference>
<keyword evidence="5 8" id="KW-0687">Ribonucleoprotein</keyword>
<comment type="function">
    <text evidence="8">One of the primary rRNA binding proteins, it binds directly to 16S rRNA central domain where it helps coordinate assembly of the platform of the 30S subunit.</text>
</comment>
<dbReference type="Gene3D" id="3.30.1370.30">
    <property type="match status" value="1"/>
</dbReference>
<dbReference type="Pfam" id="PF00410">
    <property type="entry name" value="Ribosomal_S8"/>
    <property type="match status" value="1"/>
</dbReference>
<name>A0A1I7J161_9PROT</name>
<evidence type="ECO:0000256" key="9">
    <source>
        <dbReference type="RuleBase" id="RU003660"/>
    </source>
</evidence>
<accession>A0A1I7J161</accession>
<gene>
    <name evidence="8" type="primary">rpsH</name>
    <name evidence="10" type="ORF">SAMN05216339_11317</name>
</gene>
<organism evidence="10 11">
    <name type="scientific">Nitrosomonas eutropha</name>
    <dbReference type="NCBI Taxonomy" id="916"/>
    <lineage>
        <taxon>Bacteria</taxon>
        <taxon>Pseudomonadati</taxon>
        <taxon>Pseudomonadota</taxon>
        <taxon>Betaproteobacteria</taxon>
        <taxon>Nitrosomonadales</taxon>
        <taxon>Nitrosomonadaceae</taxon>
        <taxon>Nitrosomonas</taxon>
    </lineage>
</organism>
<dbReference type="PROSITE" id="PS00053">
    <property type="entry name" value="RIBOSOMAL_S8"/>
    <property type="match status" value="1"/>
</dbReference>
<dbReference type="OrthoDB" id="9802617at2"/>
<dbReference type="GO" id="GO:0006412">
    <property type="term" value="P:translation"/>
    <property type="evidence" value="ECO:0007669"/>
    <property type="project" value="UniProtKB-UniRule"/>
</dbReference>
<evidence type="ECO:0000256" key="5">
    <source>
        <dbReference type="ARBA" id="ARBA00023274"/>
    </source>
</evidence>
<comment type="subunit">
    <text evidence="7 8">Part of the 30S ribosomal subunit. Contacts proteins S5 and S12.</text>
</comment>
<evidence type="ECO:0000256" key="2">
    <source>
        <dbReference type="ARBA" id="ARBA00022730"/>
    </source>
</evidence>
<dbReference type="GO" id="GO:0005737">
    <property type="term" value="C:cytoplasm"/>
    <property type="evidence" value="ECO:0007669"/>
    <property type="project" value="UniProtKB-ARBA"/>
</dbReference>
<dbReference type="GO" id="GO:1990904">
    <property type="term" value="C:ribonucleoprotein complex"/>
    <property type="evidence" value="ECO:0007669"/>
    <property type="project" value="UniProtKB-KW"/>
</dbReference>
<evidence type="ECO:0000256" key="3">
    <source>
        <dbReference type="ARBA" id="ARBA00022884"/>
    </source>
</evidence>
<dbReference type="SUPFAM" id="SSF56047">
    <property type="entry name" value="Ribosomal protein S8"/>
    <property type="match status" value="1"/>
</dbReference>
<evidence type="ECO:0000256" key="6">
    <source>
        <dbReference type="ARBA" id="ARBA00035258"/>
    </source>
</evidence>
<evidence type="ECO:0000256" key="8">
    <source>
        <dbReference type="HAMAP-Rule" id="MF_01302"/>
    </source>
</evidence>
<evidence type="ECO:0000313" key="10">
    <source>
        <dbReference type="EMBL" id="SFU78918.1"/>
    </source>
</evidence>
<keyword evidence="2 8" id="KW-0699">rRNA-binding</keyword>
<comment type="similarity">
    <text evidence="1 8 9">Belongs to the universal ribosomal protein uS8 family.</text>
</comment>
<dbReference type="Gene3D" id="3.30.1490.10">
    <property type="match status" value="1"/>
</dbReference>
<dbReference type="InterPro" id="IPR035987">
    <property type="entry name" value="Ribosomal_uS8_sf"/>
</dbReference>
<dbReference type="GO" id="GO:0019843">
    <property type="term" value="F:rRNA binding"/>
    <property type="evidence" value="ECO:0007669"/>
    <property type="project" value="UniProtKB-UniRule"/>
</dbReference>
<dbReference type="PANTHER" id="PTHR11758">
    <property type="entry name" value="40S RIBOSOMAL PROTEIN S15A"/>
    <property type="match status" value="1"/>
</dbReference>
<dbReference type="FunFam" id="3.30.1490.10:FF:000001">
    <property type="entry name" value="30S ribosomal protein S8"/>
    <property type="match status" value="1"/>
</dbReference>
<evidence type="ECO:0000313" key="11">
    <source>
        <dbReference type="Proteomes" id="UP000183926"/>
    </source>
</evidence>
<sequence length="131" mass="14432">MCMTDPVADMLTRIRNAQAAEKKEVKIPSSNLKKAILKILKDEGYIESYQEVISDRKLYIDIYLKYFNGGPVISTLTRISKPGLRRYSSRNNLPKVMHGLGIAIVSTSKGVMTERSARAGGVGGELLCIVA</sequence>
<dbReference type="RefSeq" id="WP_074929327.1">
    <property type="nucleotide sequence ID" value="NZ_FPBL01000013.1"/>
</dbReference>
<dbReference type="NCBIfam" id="NF001109">
    <property type="entry name" value="PRK00136.1"/>
    <property type="match status" value="1"/>
</dbReference>
<dbReference type="GO" id="GO:0005840">
    <property type="term" value="C:ribosome"/>
    <property type="evidence" value="ECO:0007669"/>
    <property type="project" value="UniProtKB-KW"/>
</dbReference>
<dbReference type="GO" id="GO:0003735">
    <property type="term" value="F:structural constituent of ribosome"/>
    <property type="evidence" value="ECO:0007669"/>
    <property type="project" value="InterPro"/>
</dbReference>
<keyword evidence="3 8" id="KW-0694">RNA-binding</keyword>
<keyword evidence="4 8" id="KW-0689">Ribosomal protein</keyword>
<evidence type="ECO:0000256" key="1">
    <source>
        <dbReference type="ARBA" id="ARBA00006471"/>
    </source>
</evidence>
<protein>
    <recommendedName>
        <fullName evidence="6 8">Small ribosomal subunit protein uS8</fullName>
    </recommendedName>
</protein>
<proteinExistence type="inferred from homology"/>
<evidence type="ECO:0000256" key="4">
    <source>
        <dbReference type="ARBA" id="ARBA00022980"/>
    </source>
</evidence>
<dbReference type="AlphaFoldDB" id="A0A1I7J161"/>
<dbReference type="FunFam" id="3.30.1370.30:FF:000002">
    <property type="entry name" value="30S ribosomal protein S8"/>
    <property type="match status" value="1"/>
</dbReference>